<evidence type="ECO:0000313" key="3">
    <source>
        <dbReference type="EMBL" id="PIA39260.1"/>
    </source>
</evidence>
<dbReference type="STRING" id="218851.A0A2G5D6X4"/>
<evidence type="ECO:0008006" key="5">
    <source>
        <dbReference type="Google" id="ProtNLM"/>
    </source>
</evidence>
<evidence type="ECO:0000313" key="4">
    <source>
        <dbReference type="Proteomes" id="UP000230069"/>
    </source>
</evidence>
<dbReference type="Proteomes" id="UP000230069">
    <property type="component" value="Unassembled WGS sequence"/>
</dbReference>
<dbReference type="OrthoDB" id="2012132at2759"/>
<name>A0A2G5D6X4_AQUCA</name>
<evidence type="ECO:0000256" key="1">
    <source>
        <dbReference type="SAM" id="MobiDB-lite"/>
    </source>
</evidence>
<reference evidence="3 4" key="1">
    <citation type="submission" date="2017-09" db="EMBL/GenBank/DDBJ databases">
        <title>WGS assembly of Aquilegia coerulea Goldsmith.</title>
        <authorList>
            <person name="Hodges S."/>
            <person name="Kramer E."/>
            <person name="Nordborg M."/>
            <person name="Tomkins J."/>
            <person name="Borevitz J."/>
            <person name="Derieg N."/>
            <person name="Yan J."/>
            <person name="Mihaltcheva S."/>
            <person name="Hayes R.D."/>
            <person name="Rokhsar D."/>
        </authorList>
    </citation>
    <scope>NUCLEOTIDE SEQUENCE [LARGE SCALE GENOMIC DNA]</scope>
    <source>
        <strain evidence="4">cv. Goldsmith</strain>
    </source>
</reference>
<dbReference type="PRINTS" id="PR01217">
    <property type="entry name" value="PRICHEXTENSN"/>
</dbReference>
<evidence type="ECO:0000256" key="2">
    <source>
        <dbReference type="SAM" id="SignalP"/>
    </source>
</evidence>
<keyword evidence="2" id="KW-0732">Signal</keyword>
<proteinExistence type="predicted"/>
<feature type="compositionally biased region" description="Pro residues" evidence="1">
    <location>
        <begin position="62"/>
        <end position="112"/>
    </location>
</feature>
<feature type="signal peptide" evidence="2">
    <location>
        <begin position="1"/>
        <end position="26"/>
    </location>
</feature>
<feature type="chain" id="PRO_5013566024" description="Root cap" evidence="2">
    <location>
        <begin position="27"/>
        <end position="411"/>
    </location>
</feature>
<dbReference type="Pfam" id="PF06830">
    <property type="entry name" value="Root_cap"/>
    <property type="match status" value="1"/>
</dbReference>
<organism evidence="3 4">
    <name type="scientific">Aquilegia coerulea</name>
    <name type="common">Rocky mountain columbine</name>
    <dbReference type="NCBI Taxonomy" id="218851"/>
    <lineage>
        <taxon>Eukaryota</taxon>
        <taxon>Viridiplantae</taxon>
        <taxon>Streptophyta</taxon>
        <taxon>Embryophyta</taxon>
        <taxon>Tracheophyta</taxon>
        <taxon>Spermatophyta</taxon>
        <taxon>Magnoliopsida</taxon>
        <taxon>Ranunculales</taxon>
        <taxon>Ranunculaceae</taxon>
        <taxon>Thalictroideae</taxon>
        <taxon>Aquilegia</taxon>
    </lineage>
</organism>
<keyword evidence="4" id="KW-1185">Reference proteome</keyword>
<dbReference type="InterPro" id="IPR009646">
    <property type="entry name" value="Root_cap"/>
</dbReference>
<protein>
    <recommendedName>
        <fullName evidence="5">Root cap</fullName>
    </recommendedName>
</protein>
<dbReference type="AlphaFoldDB" id="A0A2G5D6X4"/>
<dbReference type="EMBL" id="KZ305044">
    <property type="protein sequence ID" value="PIA39260.1"/>
    <property type="molecule type" value="Genomic_DNA"/>
</dbReference>
<sequence>MAQPMMSISACVVVLLAVMVVMPVAATPAPVYTHTPTPTPTIPSGSLTPPSVPIFTPSPVYTSPPPPSPTPSIPPVEPTPQTPPPSPPTSSTPPASPTPTPSPPTPSTPSTPSPKTVKCYNPKYTHCYNLEHVCPSSCPGECEVDCNSCKPICKCDKPGSVCQDPRFIGGDGITFYFHGKKDQDFCLLSDSNIHINAHFIGRRNSIMKRDFTWVQSIGLLFDNHQIFVGAQKTSTWDNSVDRLAMSFDGEPIFLEEVEGAKWQSDMAPDVTFTRSHDTNGIVIEVNGKFKITATVVPITEEDSKVHKYGITKDDCFAHLDLGFKFYELSDEVNGVLGKTYRRDYVSKVKMGVLMPVMGGEKEFSTSSIFATDCKVARFGGGGGVGVASETGEYASLSCGSGIDGRGVVCKR</sequence>
<dbReference type="PANTHER" id="PTHR31656">
    <property type="entry name" value="ROOT CAP DOMAIN-CONTAINING PROTEIN"/>
    <property type="match status" value="1"/>
</dbReference>
<feature type="region of interest" description="Disordered" evidence="1">
    <location>
        <begin position="31"/>
        <end position="115"/>
    </location>
</feature>
<accession>A0A2G5D6X4</accession>
<dbReference type="InParanoid" id="A0A2G5D6X4"/>
<gene>
    <name evidence="3" type="ORF">AQUCO_02700444v1</name>
</gene>